<dbReference type="EMBL" id="JAEPRA010000002">
    <property type="protein sequence ID" value="KAG2188504.1"/>
    <property type="molecule type" value="Genomic_DNA"/>
</dbReference>
<dbReference type="InterPro" id="IPR022966">
    <property type="entry name" value="RNase_II/R_CS"/>
</dbReference>
<dbReference type="Gene3D" id="2.40.50.690">
    <property type="match status" value="1"/>
</dbReference>
<comment type="subcellular location">
    <subcellularLocation>
        <location evidence="5">Cytoplasm</location>
    </subcellularLocation>
    <subcellularLocation>
        <location evidence="5">Cytoplasm</location>
        <location evidence="5">P-body</location>
    </subcellularLocation>
</comment>
<keyword evidence="1 5" id="KW-0963">Cytoplasm</keyword>
<dbReference type="Proteomes" id="UP000612746">
    <property type="component" value="Unassembled WGS sequence"/>
</dbReference>
<feature type="compositionally biased region" description="Basic and acidic residues" evidence="6">
    <location>
        <begin position="423"/>
        <end position="449"/>
    </location>
</feature>
<dbReference type="Pfam" id="PF00773">
    <property type="entry name" value="RNB"/>
    <property type="match status" value="1"/>
</dbReference>
<reference evidence="8" key="1">
    <citation type="submission" date="2020-12" db="EMBL/GenBank/DDBJ databases">
        <title>Metabolic potential, ecology and presence of endohyphal bacteria is reflected in genomic diversity of Mucoromycotina.</title>
        <authorList>
            <person name="Muszewska A."/>
            <person name="Okrasinska A."/>
            <person name="Steczkiewicz K."/>
            <person name="Drgas O."/>
            <person name="Orlowska M."/>
            <person name="Perlinska-Lenart U."/>
            <person name="Aleksandrzak-Piekarczyk T."/>
            <person name="Szatraj K."/>
            <person name="Zielenkiewicz U."/>
            <person name="Pilsyk S."/>
            <person name="Malc E."/>
            <person name="Mieczkowski P."/>
            <person name="Kruszewska J.S."/>
            <person name="Biernat P."/>
            <person name="Pawlowska J."/>
        </authorList>
    </citation>
    <scope>NUCLEOTIDE SEQUENCE</scope>
    <source>
        <strain evidence="8">WA0000051536</strain>
    </source>
</reference>
<feature type="compositionally biased region" description="Basic and acidic residues" evidence="6">
    <location>
        <begin position="241"/>
        <end position="263"/>
    </location>
</feature>
<evidence type="ECO:0000259" key="7">
    <source>
        <dbReference type="SMART" id="SM00955"/>
    </source>
</evidence>
<comment type="cofactor">
    <cofactor evidence="5">
        <name>Mg(2+)</name>
        <dbReference type="ChEBI" id="CHEBI:18420"/>
    </cofactor>
    <cofactor evidence="5">
        <name>Mn(2+)</name>
        <dbReference type="ChEBI" id="CHEBI:29035"/>
    </cofactor>
</comment>
<comment type="similarity">
    <text evidence="5">Belongs to the RNR ribonuclease family. DIS3L2 subfamily.</text>
</comment>
<dbReference type="Pfam" id="PF17877">
    <property type="entry name" value="Dis3l2_C_term"/>
    <property type="match status" value="1"/>
</dbReference>
<evidence type="ECO:0000256" key="1">
    <source>
        <dbReference type="ARBA" id="ARBA00022490"/>
    </source>
</evidence>
<feature type="compositionally biased region" description="Basic and acidic residues" evidence="6">
    <location>
        <begin position="34"/>
        <end position="56"/>
    </location>
</feature>
<dbReference type="EC" id="3.1.13.-" evidence="5"/>
<evidence type="ECO:0000256" key="5">
    <source>
        <dbReference type="HAMAP-Rule" id="MF_03045"/>
    </source>
</evidence>
<feature type="compositionally biased region" description="Polar residues" evidence="6">
    <location>
        <begin position="1113"/>
        <end position="1126"/>
    </location>
</feature>
<dbReference type="HAMAP" id="MF_03045">
    <property type="entry name" value="DIS3L2"/>
    <property type="match status" value="1"/>
</dbReference>
<feature type="compositionally biased region" description="Basic and acidic residues" evidence="6">
    <location>
        <begin position="333"/>
        <end position="343"/>
    </location>
</feature>
<comment type="caution">
    <text evidence="8">The sequence shown here is derived from an EMBL/GenBank/DDBJ whole genome shotgun (WGS) entry which is preliminary data.</text>
</comment>
<dbReference type="Gene3D" id="2.40.50.700">
    <property type="match status" value="1"/>
</dbReference>
<dbReference type="GO" id="GO:0003723">
    <property type="term" value="F:RNA binding"/>
    <property type="evidence" value="ECO:0007669"/>
    <property type="project" value="UniProtKB-KW"/>
</dbReference>
<evidence type="ECO:0000256" key="4">
    <source>
        <dbReference type="ARBA" id="ARBA00022884"/>
    </source>
</evidence>
<dbReference type="InterPro" id="IPR001900">
    <property type="entry name" value="RNase_II/R"/>
</dbReference>
<feature type="compositionally biased region" description="Basic and acidic residues" evidence="6">
    <location>
        <begin position="91"/>
        <end position="115"/>
    </location>
</feature>
<feature type="region of interest" description="Disordered" evidence="6">
    <location>
        <begin position="489"/>
        <end position="524"/>
    </location>
</feature>
<dbReference type="Pfam" id="PF17849">
    <property type="entry name" value="OB_Dis3"/>
    <property type="match status" value="1"/>
</dbReference>
<feature type="binding site" evidence="5">
    <location>
        <position position="647"/>
    </location>
    <ligand>
        <name>Mg(2+)</name>
        <dbReference type="ChEBI" id="CHEBI:18420"/>
    </ligand>
</feature>
<dbReference type="InterPro" id="IPR012340">
    <property type="entry name" value="NA-bd_OB-fold"/>
</dbReference>
<organism evidence="8 9">
    <name type="scientific">Umbelopsis vinacea</name>
    <dbReference type="NCBI Taxonomy" id="44442"/>
    <lineage>
        <taxon>Eukaryota</taxon>
        <taxon>Fungi</taxon>
        <taxon>Fungi incertae sedis</taxon>
        <taxon>Mucoromycota</taxon>
        <taxon>Mucoromycotina</taxon>
        <taxon>Umbelopsidomycetes</taxon>
        <taxon>Umbelopsidales</taxon>
        <taxon>Umbelopsidaceae</taxon>
        <taxon>Umbelopsis</taxon>
    </lineage>
</organism>
<dbReference type="PROSITE" id="PS01175">
    <property type="entry name" value="RIBONUCLEASE_II"/>
    <property type="match status" value="1"/>
</dbReference>
<keyword evidence="2 5" id="KW-0479">Metal-binding</keyword>
<sequence length="1189" mass="133578">MSTESKMISEESATRAAPEAPKPHHPRNRKPKREKPTSHGENSTTDKDHGEIKNESDTVSAVNVNNSDIVGDTVPKSSKSKKPHSKKKPKQDKPATEKQEGSEKPLDSTDTKHVDGVSQPALDGPHHHQQPHDTSTSKAKTKHHKKEHKKAPTSVTETKTTGDDEHQSTGVPKDSVDGIGQSADSSKKADSKNSTTTPRFQNRSDKRDVNVVGESKFVEGSDEDVKKGSRTSKPSARTKKKGESHAGKETSEIEEIDYKDLDKLPTTSKHRTLFKKAVHREFVPKPNQDPNQTSKAKQKSDSNDWRATAAPPKPATPTAPPKDGSNGKHHRSAHPDDYNPRNRREMFPKFMLNRDVLPLIESKELYKGSLRINRRNRQDAYVTCDDLEFDIYIHGAINRNRALEGDIVAVQLKDVEEVWAVKKAKDEKDADKKKDQPNPFAPKDEREVEIIPNENESCTNDEDDEEKRKPKYCGIIVAILDRSQEPMLTGTISLNRPGQVDNAPKKKKNNEEERPRPRPSMFWIKPTDKRMPFVALGIRHAPEGFIEDDSKFSKKLFVARITQWPITEKHPFGELVQELGNVGDLAAEAKALLAENCINDQDFPNAALGCLPATPWHIPAVEFTKRRDLRFHRIFSIDPETAKDLDDAVHITDKGDGQYEVGVHIADVSFFIKSRSALDTEARSRGTSTYLVDRVIPMLPSLLCEQLCSLNPGVERLAFSVIWQMDEFGNIQDTWFGRSIIRSCGKLAYQHAQDVIEGRPLSSKLKIHGETAEDVEKDILNLFKISKHLRKARFDNGALSMNSVKLYFDLDDEGKPIDCHLYEQKDANRLIEEFMLCANISVAKKIASKYPDEALLRRHAPPIERRLEEFLLQAENLGYVLDGSSAGALQASFNEIDSPEVKETLLILAIKPMQRAKYFCTGLLDISKYVHYALNVPMYTHFTSPIRRYADVIVHRQLEAALNDVEKFPLDSKEIARIAQQCNIKKDGAKNAQDASIQLYLAQYIHRQTELHGPMYCEATVVAVLDSAYEIFVPEYGIEKRLHLDRMALAKSTYDHPNHTLILTWQKDAIEMNDTQPEKSLLNFDDNDCGDEDDLVEALESKLLMGEGKKTSETASEMTTENDTGLSQGGPVDSSNDKKSTDITADNSPSADGIQIIKVFEKIKVRLDVDMNKTPPMVNVHSVNPHILV</sequence>
<dbReference type="GO" id="GO:0000175">
    <property type="term" value="F:3'-5'-RNA exonuclease activity"/>
    <property type="evidence" value="ECO:0007669"/>
    <property type="project" value="UniProtKB-UniRule"/>
</dbReference>
<dbReference type="InterPro" id="IPR050180">
    <property type="entry name" value="RNR_Ribonuclease"/>
</dbReference>
<dbReference type="FunFam" id="2.40.50.700:FF:000002">
    <property type="entry name" value="Cell wall biogenesis protein"/>
    <property type="match status" value="1"/>
</dbReference>
<feature type="domain" description="RNB" evidence="7">
    <location>
        <begin position="626"/>
        <end position="964"/>
    </location>
</feature>
<evidence type="ECO:0000313" key="8">
    <source>
        <dbReference type="EMBL" id="KAG2188504.1"/>
    </source>
</evidence>
<feature type="compositionally biased region" description="Basic residues" evidence="6">
    <location>
        <begin position="78"/>
        <end position="90"/>
    </location>
</feature>
<feature type="compositionally biased region" description="Basic residues" evidence="6">
    <location>
        <begin position="268"/>
        <end position="278"/>
    </location>
</feature>
<dbReference type="OrthoDB" id="372421at2759"/>
<comment type="function">
    <text evidence="5">3'-5'-exoribonuclease that specifically recognizes RNAs polyuridylated at their 3' end and mediates their degradation. Component of an exosome-independent RNA degradation pathway that mediates degradation of cytoplasmic mRNAs that have been deadenylated and subsequently uridylated at their 3'.</text>
</comment>
<dbReference type="GO" id="GO:0000932">
    <property type="term" value="C:P-body"/>
    <property type="evidence" value="ECO:0007669"/>
    <property type="project" value="UniProtKB-SubCell"/>
</dbReference>
<feature type="region of interest" description="Disordered" evidence="6">
    <location>
        <begin position="1106"/>
        <end position="1148"/>
    </location>
</feature>
<evidence type="ECO:0000256" key="6">
    <source>
        <dbReference type="SAM" id="MobiDB-lite"/>
    </source>
</evidence>
<feature type="compositionally biased region" description="Basic residues" evidence="6">
    <location>
        <begin position="139"/>
        <end position="151"/>
    </location>
</feature>
<name>A0A8H7Q8T1_9FUNG</name>
<keyword evidence="4 5" id="KW-0694">RNA-binding</keyword>
<dbReference type="GO" id="GO:1990074">
    <property type="term" value="P:polyuridylation-dependent mRNA catabolic process"/>
    <property type="evidence" value="ECO:0007669"/>
    <property type="project" value="UniProtKB-UniRule"/>
</dbReference>
<dbReference type="InterPro" id="IPR041505">
    <property type="entry name" value="Dis3_CSD2"/>
</dbReference>
<evidence type="ECO:0000313" key="9">
    <source>
        <dbReference type="Proteomes" id="UP000612746"/>
    </source>
</evidence>
<feature type="site" description="Important for catalytic activity" evidence="5">
    <location>
        <position position="646"/>
    </location>
</feature>
<dbReference type="GO" id="GO:0046872">
    <property type="term" value="F:metal ion binding"/>
    <property type="evidence" value="ECO:0007669"/>
    <property type="project" value="UniProtKB-KW"/>
</dbReference>
<keyword evidence="5" id="KW-0269">Exonuclease</keyword>
<dbReference type="Gene3D" id="2.40.50.140">
    <property type="entry name" value="Nucleic acid-binding proteins"/>
    <property type="match status" value="1"/>
</dbReference>
<gene>
    <name evidence="8" type="ORF">INT44_001258</name>
</gene>
<feature type="compositionally biased region" description="Basic residues" evidence="6">
    <location>
        <begin position="23"/>
        <end position="33"/>
    </location>
</feature>
<keyword evidence="5" id="KW-0378">Hydrolase</keyword>
<feature type="compositionally biased region" description="Basic and acidic residues" evidence="6">
    <location>
        <begin position="216"/>
        <end position="227"/>
    </location>
</feature>
<dbReference type="SUPFAM" id="SSF50249">
    <property type="entry name" value="Nucleic acid-binding proteins"/>
    <property type="match status" value="2"/>
</dbReference>
<keyword evidence="3 5" id="KW-0460">Magnesium</keyword>
<keyword evidence="9" id="KW-1185">Reference proteome</keyword>
<keyword evidence="5" id="KW-0540">Nuclease</keyword>
<dbReference type="InterPro" id="IPR041093">
    <property type="entry name" value="Dis3l2-like_C"/>
</dbReference>
<dbReference type="GO" id="GO:0000956">
    <property type="term" value="P:nuclear-transcribed mRNA catabolic process"/>
    <property type="evidence" value="ECO:0007669"/>
    <property type="project" value="UniProtKB-UniRule"/>
</dbReference>
<dbReference type="PANTHER" id="PTHR23355">
    <property type="entry name" value="RIBONUCLEASE"/>
    <property type="match status" value="1"/>
</dbReference>
<dbReference type="PANTHER" id="PTHR23355:SF9">
    <property type="entry name" value="DIS3-LIKE EXONUCLEASE 2"/>
    <property type="match status" value="1"/>
</dbReference>
<accession>A0A8H7Q8T1</accession>
<dbReference type="AlphaFoldDB" id="A0A8H7Q8T1"/>
<keyword evidence="5" id="KW-0464">Manganese</keyword>
<feature type="compositionally biased region" description="Polar residues" evidence="6">
    <location>
        <begin position="57"/>
        <end position="68"/>
    </location>
</feature>
<protein>
    <recommendedName>
        <fullName evidence="5">DIS3-like exonuclease 2</fullName>
        <ecNumber evidence="5">3.1.13.-</ecNumber>
    </recommendedName>
</protein>
<dbReference type="SMART" id="SM00955">
    <property type="entry name" value="RNB"/>
    <property type="match status" value="1"/>
</dbReference>
<proteinExistence type="inferred from homology"/>
<feature type="region of interest" description="Disordered" evidence="6">
    <location>
        <begin position="1"/>
        <end position="343"/>
    </location>
</feature>
<evidence type="ECO:0000256" key="2">
    <source>
        <dbReference type="ARBA" id="ARBA00022723"/>
    </source>
</evidence>
<feature type="region of interest" description="Disordered" evidence="6">
    <location>
        <begin position="423"/>
        <end position="466"/>
    </location>
</feature>
<dbReference type="InterPro" id="IPR028591">
    <property type="entry name" value="DIS3L2"/>
</dbReference>
<feature type="compositionally biased region" description="Pro residues" evidence="6">
    <location>
        <begin position="311"/>
        <end position="320"/>
    </location>
</feature>
<evidence type="ECO:0000256" key="3">
    <source>
        <dbReference type="ARBA" id="ARBA00022842"/>
    </source>
</evidence>
<feature type="binding site" evidence="5">
    <location>
        <position position="638"/>
    </location>
    <ligand>
        <name>Mg(2+)</name>
        <dbReference type="ChEBI" id="CHEBI:18420"/>
    </ligand>
</feature>